<sequence>MFYVICVQRQSKIGLTDKEIGDIKDYATRAIQGDEGANKYITDMYKERLDSAYTTGYAEDLYDIMMNVRTYIGTQGLEYIPIWNHMLENPTENSTPYNDVISYSTLFGFQTVGMIKEALPEELSQPLTPKLIDGKRNKLAHLDVYFWRRDEESPTKIGGMKIVFENGDTYTIGTVSELVQEIDFDEALLIELEVYSDGAVDCLVFHFSDGRTITCGIEDSGNDFHLAFELEGHHIVSLYMDFEVVEFGDKISNVSVAYQLINDHLLYHQ</sequence>
<dbReference type="AlphaFoldDB" id="A0AAV8YXY3"/>
<evidence type="ECO:0000313" key="1">
    <source>
        <dbReference type="EMBL" id="KAJ8955925.1"/>
    </source>
</evidence>
<proteinExistence type="predicted"/>
<dbReference type="EMBL" id="JANEYF010001853">
    <property type="protein sequence ID" value="KAJ8955925.1"/>
    <property type="molecule type" value="Genomic_DNA"/>
</dbReference>
<dbReference type="InterPro" id="IPR036716">
    <property type="entry name" value="Pest_crys_N_sf"/>
</dbReference>
<gene>
    <name evidence="1" type="ORF">NQ314_006824</name>
</gene>
<comment type="caution">
    <text evidence="1">The sequence shown here is derived from an EMBL/GenBank/DDBJ whole genome shotgun (WGS) entry which is preliminary data.</text>
</comment>
<name>A0AAV8YXY3_9CUCU</name>
<protein>
    <submittedName>
        <fullName evidence="1">Uncharacterized protein</fullName>
    </submittedName>
</protein>
<dbReference type="GO" id="GO:0090729">
    <property type="term" value="F:toxin activity"/>
    <property type="evidence" value="ECO:0007669"/>
    <property type="project" value="InterPro"/>
</dbReference>
<dbReference type="Gene3D" id="1.20.190.10">
    <property type="entry name" value="Pesticidal crystal protein, N-terminal domain"/>
    <property type="match status" value="1"/>
</dbReference>
<keyword evidence="2" id="KW-1185">Reference proteome</keyword>
<evidence type="ECO:0000313" key="2">
    <source>
        <dbReference type="Proteomes" id="UP001162156"/>
    </source>
</evidence>
<accession>A0AAV8YXY3</accession>
<reference evidence="1" key="1">
    <citation type="journal article" date="2023" name="Insect Mol. Biol.">
        <title>Genome sequencing provides insights into the evolution of gene families encoding plant cell wall-degrading enzymes in longhorned beetles.</title>
        <authorList>
            <person name="Shin N.R."/>
            <person name="Okamura Y."/>
            <person name="Kirsch R."/>
            <person name="Pauchet Y."/>
        </authorList>
    </citation>
    <scope>NUCLEOTIDE SEQUENCE</scope>
    <source>
        <strain evidence="1">RBIC_L_NR</strain>
    </source>
</reference>
<dbReference type="Proteomes" id="UP001162156">
    <property type="component" value="Unassembled WGS sequence"/>
</dbReference>
<organism evidence="1 2">
    <name type="scientific">Rhamnusium bicolor</name>
    <dbReference type="NCBI Taxonomy" id="1586634"/>
    <lineage>
        <taxon>Eukaryota</taxon>
        <taxon>Metazoa</taxon>
        <taxon>Ecdysozoa</taxon>
        <taxon>Arthropoda</taxon>
        <taxon>Hexapoda</taxon>
        <taxon>Insecta</taxon>
        <taxon>Pterygota</taxon>
        <taxon>Neoptera</taxon>
        <taxon>Endopterygota</taxon>
        <taxon>Coleoptera</taxon>
        <taxon>Polyphaga</taxon>
        <taxon>Cucujiformia</taxon>
        <taxon>Chrysomeloidea</taxon>
        <taxon>Cerambycidae</taxon>
        <taxon>Lepturinae</taxon>
        <taxon>Rhagiini</taxon>
        <taxon>Rhamnusium</taxon>
    </lineage>
</organism>